<sequence>MSLATKVTFYFDVISPYSYLAFESLQRYQRHGDFDLKIIPFYLGGVMKETGNKPPAMIPAKGKYMVRDLSNMADYWGMKITQPKDFFETAIKHGTLKAQRFLTSVAANDSSFLAPAAREFWQNIWVDQKSAHLDQDILDVAQRIGLKGALLEKILVDANSEQIKAVLLQNTTDAIKKGCFGAPWIVVQKGNEKEVCFFGSDRLPQILKIAGKEYKGPLLHLSSKL</sequence>
<protein>
    <submittedName>
        <fullName evidence="2">Glutathione S-transferase kappa</fullName>
    </submittedName>
</protein>
<accession>A0AC35UFC7</accession>
<name>A0AC35UFC7_9BILA</name>
<evidence type="ECO:0000313" key="2">
    <source>
        <dbReference type="WBParaSite" id="RSKR_0001091700.1"/>
    </source>
</evidence>
<organism evidence="1 2">
    <name type="scientific">Rhabditophanes sp. KR3021</name>
    <dbReference type="NCBI Taxonomy" id="114890"/>
    <lineage>
        <taxon>Eukaryota</taxon>
        <taxon>Metazoa</taxon>
        <taxon>Ecdysozoa</taxon>
        <taxon>Nematoda</taxon>
        <taxon>Chromadorea</taxon>
        <taxon>Rhabditida</taxon>
        <taxon>Tylenchina</taxon>
        <taxon>Panagrolaimomorpha</taxon>
        <taxon>Strongyloidoidea</taxon>
        <taxon>Alloionematidae</taxon>
        <taxon>Rhabditophanes</taxon>
    </lineage>
</organism>
<proteinExistence type="predicted"/>
<dbReference type="Proteomes" id="UP000095286">
    <property type="component" value="Unplaced"/>
</dbReference>
<evidence type="ECO:0000313" key="1">
    <source>
        <dbReference type="Proteomes" id="UP000095286"/>
    </source>
</evidence>
<reference evidence="2" key="1">
    <citation type="submission" date="2016-11" db="UniProtKB">
        <authorList>
            <consortium name="WormBaseParasite"/>
        </authorList>
    </citation>
    <scope>IDENTIFICATION</scope>
    <source>
        <strain evidence="2">KR3021</strain>
    </source>
</reference>
<dbReference type="WBParaSite" id="RSKR_0001091700.1">
    <property type="protein sequence ID" value="RSKR_0001091700.1"/>
    <property type="gene ID" value="RSKR_0001091700"/>
</dbReference>